<proteinExistence type="inferred from homology"/>
<evidence type="ECO:0000313" key="11">
    <source>
        <dbReference type="EMBL" id="ASG24250.1"/>
    </source>
</evidence>
<dbReference type="GO" id="GO:0008428">
    <property type="term" value="F:ribonuclease inhibitor activity"/>
    <property type="evidence" value="ECO:0007669"/>
    <property type="project" value="InterPro"/>
</dbReference>
<evidence type="ECO:0000256" key="9">
    <source>
        <dbReference type="PIRSR" id="PIRSR605493-1"/>
    </source>
</evidence>
<dbReference type="AlphaFoldDB" id="A0A248K0C2"/>
<dbReference type="GO" id="GO:0046872">
    <property type="term" value="F:metal ion binding"/>
    <property type="evidence" value="ECO:0007669"/>
    <property type="project" value="UniProtKB-KW"/>
</dbReference>
<evidence type="ECO:0000256" key="1">
    <source>
        <dbReference type="ARBA" id="ARBA00001342"/>
    </source>
</evidence>
<dbReference type="KEGG" id="nao:Y958_25405"/>
<dbReference type="PANTHER" id="PTHR33254">
    <property type="entry name" value="4-HYDROXY-4-METHYL-2-OXOGLUTARATE ALDOLASE 3-RELATED"/>
    <property type="match status" value="1"/>
</dbReference>
<keyword evidence="11" id="KW-0489">Methyltransferase</keyword>
<dbReference type="PANTHER" id="PTHR33254:SF4">
    <property type="entry name" value="4-HYDROXY-4-METHYL-2-OXOGLUTARATE ALDOLASE 3-RELATED"/>
    <property type="match status" value="1"/>
</dbReference>
<keyword evidence="5 9" id="KW-0479">Metal-binding</keyword>
<dbReference type="Pfam" id="PF03737">
    <property type="entry name" value="RraA-like"/>
    <property type="match status" value="1"/>
</dbReference>
<evidence type="ECO:0000256" key="2">
    <source>
        <dbReference type="ARBA" id="ARBA00001968"/>
    </source>
</evidence>
<evidence type="ECO:0000256" key="4">
    <source>
        <dbReference type="ARBA" id="ARBA00011233"/>
    </source>
</evidence>
<dbReference type="EC" id="4.1.1.112" evidence="10"/>
<dbReference type="Gene3D" id="3.50.30.40">
    <property type="entry name" value="Ribonuclease E inhibitor RraA/RraA-like"/>
    <property type="match status" value="1"/>
</dbReference>
<reference evidence="11 12" key="1">
    <citation type="submission" date="2017-06" db="EMBL/GenBank/DDBJ databases">
        <title>Complete genome sequence of Nitrospirillum amazonense strain CBAmC, an endophytic nitrogen-fixing and plant growth-promoting bacterium, isolated from sugarcane.</title>
        <authorList>
            <person name="Schwab S."/>
            <person name="dos Santos Teixeira K.R."/>
            <person name="Simoes Araujo J.L."/>
            <person name="Soares Vidal M."/>
            <person name="Borges de Freitas H.R."/>
            <person name="Rivello Crivelaro A.L."/>
            <person name="Bueno de Camargo Nunes A."/>
            <person name="dos Santos C.M."/>
            <person name="Palmeira da Silva Rosa D."/>
            <person name="da Silva Padilha D."/>
            <person name="da Silva E."/>
            <person name="Araujo Terra L."/>
            <person name="Soares Mendes V."/>
            <person name="Farinelli L."/>
            <person name="Magalhaes Cruz L."/>
            <person name="Baldani J.I."/>
        </authorList>
    </citation>
    <scope>NUCLEOTIDE SEQUENCE [LARGE SCALE GENOMIC DNA]</scope>
    <source>
        <strain evidence="11 12">CBAmC</strain>
    </source>
</reference>
<evidence type="ECO:0000256" key="3">
    <source>
        <dbReference type="ARBA" id="ARBA00008621"/>
    </source>
</evidence>
<dbReference type="InterPro" id="IPR036704">
    <property type="entry name" value="RraA/RraA-like_sf"/>
</dbReference>
<evidence type="ECO:0000256" key="5">
    <source>
        <dbReference type="ARBA" id="ARBA00022723"/>
    </source>
</evidence>
<dbReference type="EMBL" id="CP022112">
    <property type="protein sequence ID" value="ASG24250.1"/>
    <property type="molecule type" value="Genomic_DNA"/>
</dbReference>
<comment type="catalytic activity">
    <reaction evidence="1 10">
        <text>4-hydroxy-4-methyl-2-oxoglutarate = 2 pyruvate</text>
        <dbReference type="Rhea" id="RHEA:22748"/>
        <dbReference type="ChEBI" id="CHEBI:15361"/>
        <dbReference type="ChEBI" id="CHEBI:58276"/>
        <dbReference type="EC" id="4.1.3.17"/>
    </reaction>
</comment>
<comment type="similarity">
    <text evidence="3 10">Belongs to the class II aldolase/RraA-like family.</text>
</comment>
<sequence length="158" mass="16648">MTHRTADLVDAYEDSLQSCEIQFRSFGARASFHGPIRTVRCHEDNALLKHTLSEAGEGAVLVVDGHGSLRTALVGDVIAGLAFKHGWAGLVLWGAVRDSVALAHIDLGIKALGTNPKKSTKTGAGQVDVPLSFGGAQFTPGAWLYADEDGIVVSAVRI</sequence>
<keyword evidence="6 10" id="KW-0456">Lyase</keyword>
<dbReference type="GO" id="GO:0047443">
    <property type="term" value="F:4-hydroxy-4-methyl-2-oxoglutarate aldolase activity"/>
    <property type="evidence" value="ECO:0007669"/>
    <property type="project" value="UniProtKB-EC"/>
</dbReference>
<evidence type="ECO:0000256" key="7">
    <source>
        <dbReference type="ARBA" id="ARBA00025046"/>
    </source>
</evidence>
<comment type="catalytic activity">
    <reaction evidence="8 10">
        <text>oxaloacetate + H(+) = pyruvate + CO2</text>
        <dbReference type="Rhea" id="RHEA:15641"/>
        <dbReference type="ChEBI" id="CHEBI:15361"/>
        <dbReference type="ChEBI" id="CHEBI:15378"/>
        <dbReference type="ChEBI" id="CHEBI:16452"/>
        <dbReference type="ChEBI" id="CHEBI:16526"/>
        <dbReference type="EC" id="4.1.1.112"/>
    </reaction>
</comment>
<feature type="binding site" evidence="9">
    <location>
        <position position="97"/>
    </location>
    <ligand>
        <name>substrate</name>
    </ligand>
</feature>
<keyword evidence="11" id="KW-0808">Transferase</keyword>
<comment type="cofactor">
    <cofactor evidence="9">
        <name>Mg(2+)</name>
        <dbReference type="ChEBI" id="CHEBI:18420"/>
    </cofactor>
</comment>
<evidence type="ECO:0000256" key="6">
    <source>
        <dbReference type="ARBA" id="ARBA00023239"/>
    </source>
</evidence>
<dbReference type="InterPro" id="IPR005493">
    <property type="entry name" value="RraA/RraA-like"/>
</dbReference>
<dbReference type="EC" id="4.1.3.17" evidence="10"/>
<protein>
    <recommendedName>
        <fullName evidence="10">4-hydroxy-4-methyl-2-oxoglutarate aldolase</fullName>
        <shortName evidence="10">HMG aldolase</shortName>
        <ecNumber evidence="10">4.1.1.112</ecNumber>
        <ecNumber evidence="10">4.1.3.17</ecNumber>
    </recommendedName>
    <alternativeName>
        <fullName evidence="10">Oxaloacetate decarboxylase</fullName>
    </alternativeName>
</protein>
<organism evidence="11 12">
    <name type="scientific">Nitrospirillum viridazoti CBAmc</name>
    <dbReference type="NCBI Taxonomy" id="1441467"/>
    <lineage>
        <taxon>Bacteria</taxon>
        <taxon>Pseudomonadati</taxon>
        <taxon>Pseudomonadota</taxon>
        <taxon>Alphaproteobacteria</taxon>
        <taxon>Rhodospirillales</taxon>
        <taxon>Azospirillaceae</taxon>
        <taxon>Nitrospirillum</taxon>
        <taxon>Nitrospirillum viridazoti</taxon>
    </lineage>
</organism>
<dbReference type="GO" id="GO:0008948">
    <property type="term" value="F:oxaloacetate decarboxylase activity"/>
    <property type="evidence" value="ECO:0007669"/>
    <property type="project" value="UniProtKB-EC"/>
</dbReference>
<name>A0A248K0C2_9PROT</name>
<comment type="subunit">
    <text evidence="4 10">Homotrimer.</text>
</comment>
<feature type="binding site" evidence="9">
    <location>
        <begin position="75"/>
        <end position="78"/>
    </location>
    <ligand>
        <name>substrate</name>
    </ligand>
</feature>
<comment type="cofactor">
    <cofactor evidence="2 10">
        <name>a divalent metal cation</name>
        <dbReference type="ChEBI" id="CHEBI:60240"/>
    </cofactor>
</comment>
<dbReference type="GO" id="GO:0051252">
    <property type="term" value="P:regulation of RNA metabolic process"/>
    <property type="evidence" value="ECO:0007669"/>
    <property type="project" value="InterPro"/>
</dbReference>
<dbReference type="RefSeq" id="WP_088874688.1">
    <property type="nucleotide sequence ID" value="NZ_CP022112.1"/>
</dbReference>
<dbReference type="NCBIfam" id="TIGR01935">
    <property type="entry name" value="NOT-MenG"/>
    <property type="match status" value="1"/>
</dbReference>
<dbReference type="GO" id="GO:0032259">
    <property type="term" value="P:methylation"/>
    <property type="evidence" value="ECO:0007669"/>
    <property type="project" value="UniProtKB-KW"/>
</dbReference>
<comment type="function">
    <text evidence="7 10">Catalyzes the aldol cleavage of 4-hydroxy-4-methyl-2-oxoglutarate (HMG) into 2 molecules of pyruvate. Also contains a secondary oxaloacetate (OAA) decarboxylase activity due to the common pyruvate enolate transition state formed following C-C bond cleavage in the retro-aldol and decarboxylation reactions.</text>
</comment>
<gene>
    <name evidence="11" type="ORF">Y958_25405</name>
</gene>
<accession>A0A248K0C2</accession>
<evidence type="ECO:0000256" key="10">
    <source>
        <dbReference type="RuleBase" id="RU004338"/>
    </source>
</evidence>
<evidence type="ECO:0000313" key="12">
    <source>
        <dbReference type="Proteomes" id="UP000197153"/>
    </source>
</evidence>
<keyword evidence="12" id="KW-1185">Reference proteome</keyword>
<keyword evidence="9" id="KW-0460">Magnesium</keyword>
<dbReference type="CDD" id="cd16841">
    <property type="entry name" value="RraA_family"/>
    <property type="match status" value="1"/>
</dbReference>
<dbReference type="GO" id="GO:0008168">
    <property type="term" value="F:methyltransferase activity"/>
    <property type="evidence" value="ECO:0007669"/>
    <property type="project" value="UniProtKB-KW"/>
</dbReference>
<dbReference type="InterPro" id="IPR010203">
    <property type="entry name" value="RraA"/>
</dbReference>
<dbReference type="Proteomes" id="UP000197153">
    <property type="component" value="Chromosome 3"/>
</dbReference>
<feature type="binding site" evidence="9">
    <location>
        <position position="98"/>
    </location>
    <ligand>
        <name>Mg(2+)</name>
        <dbReference type="ChEBI" id="CHEBI:18420"/>
    </ligand>
</feature>
<evidence type="ECO:0000256" key="8">
    <source>
        <dbReference type="ARBA" id="ARBA00047973"/>
    </source>
</evidence>
<dbReference type="NCBIfam" id="NF006875">
    <property type="entry name" value="PRK09372.1"/>
    <property type="match status" value="1"/>
</dbReference>
<dbReference type="SUPFAM" id="SSF89562">
    <property type="entry name" value="RraA-like"/>
    <property type="match status" value="1"/>
</dbReference>